<proteinExistence type="predicted"/>
<evidence type="ECO:0000313" key="1">
    <source>
        <dbReference type="EMBL" id="JAI07755.1"/>
    </source>
</evidence>
<dbReference type="AlphaFoldDB" id="A0A0E9XYN8"/>
<protein>
    <submittedName>
        <fullName evidence="1">Uncharacterized protein</fullName>
    </submittedName>
</protein>
<accession>A0A0E9XYN8</accession>
<organism evidence="1">
    <name type="scientific">Anguilla anguilla</name>
    <name type="common">European freshwater eel</name>
    <name type="synonym">Muraena anguilla</name>
    <dbReference type="NCBI Taxonomy" id="7936"/>
    <lineage>
        <taxon>Eukaryota</taxon>
        <taxon>Metazoa</taxon>
        <taxon>Chordata</taxon>
        <taxon>Craniata</taxon>
        <taxon>Vertebrata</taxon>
        <taxon>Euteleostomi</taxon>
        <taxon>Actinopterygii</taxon>
        <taxon>Neopterygii</taxon>
        <taxon>Teleostei</taxon>
        <taxon>Anguilliformes</taxon>
        <taxon>Anguillidae</taxon>
        <taxon>Anguilla</taxon>
    </lineage>
</organism>
<reference evidence="1" key="2">
    <citation type="journal article" date="2015" name="Fish Shellfish Immunol.">
        <title>Early steps in the European eel (Anguilla anguilla)-Vibrio vulnificus interaction in the gills: Role of the RtxA13 toxin.</title>
        <authorList>
            <person name="Callol A."/>
            <person name="Pajuelo D."/>
            <person name="Ebbesson L."/>
            <person name="Teles M."/>
            <person name="MacKenzie S."/>
            <person name="Amaro C."/>
        </authorList>
    </citation>
    <scope>NUCLEOTIDE SEQUENCE</scope>
</reference>
<reference evidence="1" key="1">
    <citation type="submission" date="2014-11" db="EMBL/GenBank/DDBJ databases">
        <authorList>
            <person name="Amaro Gonzalez C."/>
        </authorList>
    </citation>
    <scope>NUCLEOTIDE SEQUENCE</scope>
</reference>
<name>A0A0E9XYN8_ANGAN</name>
<sequence>MEANLCSNASTSSFQPSQKCGSCCSLKGWINAILMPTILDEMLDFTSPHTSGHYYVTI</sequence>
<dbReference type="EMBL" id="GBXM01000823">
    <property type="protein sequence ID" value="JAI07755.1"/>
    <property type="molecule type" value="Transcribed_RNA"/>
</dbReference>